<comment type="caution">
    <text evidence="7">The sequence shown here is derived from an EMBL/GenBank/DDBJ whole genome shotgun (WGS) entry which is preliminary data.</text>
</comment>
<dbReference type="PROSITE" id="PS00018">
    <property type="entry name" value="EF_HAND_1"/>
    <property type="match status" value="1"/>
</dbReference>
<feature type="compositionally biased region" description="Basic and acidic residues" evidence="5">
    <location>
        <begin position="209"/>
        <end position="220"/>
    </location>
</feature>
<comment type="subcellular location">
    <subcellularLocation>
        <location evidence="1">Secreted</location>
    </subcellularLocation>
</comment>
<dbReference type="InterPro" id="IPR018247">
    <property type="entry name" value="EF_Hand_1_Ca_BS"/>
</dbReference>
<evidence type="ECO:0000256" key="3">
    <source>
        <dbReference type="ARBA" id="ARBA00022729"/>
    </source>
</evidence>
<keyword evidence="2" id="KW-0964">Secreted</keyword>
<feature type="transmembrane region" description="Helical" evidence="6">
    <location>
        <begin position="71"/>
        <end position="94"/>
    </location>
</feature>
<dbReference type="Proteomes" id="UP000034022">
    <property type="component" value="Unassembled WGS sequence"/>
</dbReference>
<keyword evidence="6" id="KW-0472">Membrane</keyword>
<feature type="region of interest" description="Disordered" evidence="5">
    <location>
        <begin position="168"/>
        <end position="220"/>
    </location>
</feature>
<protein>
    <recommendedName>
        <fullName evidence="9">EF-hand domain-containing protein</fullName>
    </recommendedName>
</protein>
<dbReference type="InterPro" id="IPR059100">
    <property type="entry name" value="TSP3_bac"/>
</dbReference>
<dbReference type="EMBL" id="LBUU01000011">
    <property type="protein sequence ID" value="KKQ69656.1"/>
    <property type="molecule type" value="Genomic_DNA"/>
</dbReference>
<gene>
    <name evidence="7" type="ORF">US91_C0011G0026</name>
</gene>
<name>A0A0G0MXK3_9BACT</name>
<evidence type="ECO:0000256" key="6">
    <source>
        <dbReference type="SAM" id="Phobius"/>
    </source>
</evidence>
<evidence type="ECO:0000256" key="4">
    <source>
        <dbReference type="ARBA" id="ARBA00022837"/>
    </source>
</evidence>
<keyword evidence="3" id="KW-0732">Signal</keyword>
<feature type="compositionally biased region" description="Basic and acidic residues" evidence="5">
    <location>
        <begin position="1"/>
        <end position="17"/>
    </location>
</feature>
<evidence type="ECO:0000256" key="1">
    <source>
        <dbReference type="ARBA" id="ARBA00004613"/>
    </source>
</evidence>
<reference evidence="7 8" key="1">
    <citation type="journal article" date="2015" name="Nature">
        <title>rRNA introns, odd ribosomes, and small enigmatic genomes across a large radiation of phyla.</title>
        <authorList>
            <person name="Brown C.T."/>
            <person name="Hug L.A."/>
            <person name="Thomas B.C."/>
            <person name="Sharon I."/>
            <person name="Castelle C.J."/>
            <person name="Singh A."/>
            <person name="Wilkins M.J."/>
            <person name="Williams K.H."/>
            <person name="Banfield J.F."/>
        </authorList>
    </citation>
    <scope>NUCLEOTIDE SEQUENCE [LARGE SCALE GENOMIC DNA]</scope>
</reference>
<proteinExistence type="predicted"/>
<dbReference type="PATRIC" id="fig|1618638.3.peg.1156"/>
<evidence type="ECO:0000256" key="5">
    <source>
        <dbReference type="SAM" id="MobiDB-lite"/>
    </source>
</evidence>
<feature type="region of interest" description="Disordered" evidence="5">
    <location>
        <begin position="1"/>
        <end position="25"/>
    </location>
</feature>
<feature type="compositionally biased region" description="Acidic residues" evidence="5">
    <location>
        <begin position="178"/>
        <end position="189"/>
    </location>
</feature>
<keyword evidence="6" id="KW-1133">Transmembrane helix</keyword>
<evidence type="ECO:0000256" key="2">
    <source>
        <dbReference type="ARBA" id="ARBA00022525"/>
    </source>
</evidence>
<organism evidence="7 8">
    <name type="scientific">Candidatus Falkowbacteria bacterium GW2011_GWE1_38_31</name>
    <dbReference type="NCBI Taxonomy" id="1618638"/>
    <lineage>
        <taxon>Bacteria</taxon>
        <taxon>Candidatus Falkowiibacteriota</taxon>
    </lineage>
</organism>
<evidence type="ECO:0008006" key="9">
    <source>
        <dbReference type="Google" id="ProtNLM"/>
    </source>
</evidence>
<evidence type="ECO:0000313" key="8">
    <source>
        <dbReference type="Proteomes" id="UP000034022"/>
    </source>
</evidence>
<evidence type="ECO:0000313" key="7">
    <source>
        <dbReference type="EMBL" id="KKQ69656.1"/>
    </source>
</evidence>
<keyword evidence="6" id="KW-0812">Transmembrane</keyword>
<dbReference type="Pfam" id="PF18884">
    <property type="entry name" value="TSP3_bac"/>
    <property type="match status" value="2"/>
</dbReference>
<sequence>MFDHLEEKKAKEEKTEPTRQSGGGDLVLRNTIDRLTSGRVSVSSPFIATTHELENRLKKLEEKGRKRGRRFSIIGIVGGSAIALLIMYFGYVILTDVIYLTGKAGERTSEVLDTHRTMKKTLAEVASTTDNMNALINAELLPDNTINESTSSDSLLISDEIITEASSSSEILGNNIDTDNDGLTDEEENLLQTDTNNSDTDGDGYLDGEEVRGGYDPKNK</sequence>
<keyword evidence="4" id="KW-0106">Calcium</keyword>
<accession>A0A0G0MXK3</accession>
<dbReference type="AlphaFoldDB" id="A0A0G0MXK3"/>